<dbReference type="InterPro" id="IPR036249">
    <property type="entry name" value="Thioredoxin-like_sf"/>
</dbReference>
<dbReference type="SUPFAM" id="SSF52833">
    <property type="entry name" value="Thioredoxin-like"/>
    <property type="match status" value="1"/>
</dbReference>
<dbReference type="AlphaFoldDB" id="A0A847TT04"/>
<feature type="domain" description="Alkyl hydroperoxide reductase subunit C/ Thiol specific antioxidant" evidence="2">
    <location>
        <begin position="12"/>
        <end position="102"/>
    </location>
</feature>
<name>A0A847TT04_9EURY</name>
<dbReference type="Pfam" id="PF00578">
    <property type="entry name" value="AhpC-TSA"/>
    <property type="match status" value="1"/>
</dbReference>
<dbReference type="GO" id="GO:0016209">
    <property type="term" value="F:antioxidant activity"/>
    <property type="evidence" value="ECO:0007669"/>
    <property type="project" value="InterPro"/>
</dbReference>
<dbReference type="Proteomes" id="UP000608662">
    <property type="component" value="Unassembled WGS sequence"/>
</dbReference>
<proteinExistence type="predicted"/>
<evidence type="ECO:0000313" key="3">
    <source>
        <dbReference type="EMBL" id="NLV09172.1"/>
    </source>
</evidence>
<dbReference type="RefSeq" id="WP_170093079.1">
    <property type="nucleotide sequence ID" value="NZ_WOYG01000001.1"/>
</dbReference>
<evidence type="ECO:0000256" key="1">
    <source>
        <dbReference type="SAM" id="MobiDB-lite"/>
    </source>
</evidence>
<evidence type="ECO:0000313" key="4">
    <source>
        <dbReference type="Proteomes" id="UP000608662"/>
    </source>
</evidence>
<gene>
    <name evidence="3" type="ORF">GOC74_04415</name>
</gene>
<organism evidence="3 4">
    <name type="scientific">Halomicrobium mukohataei</name>
    <dbReference type="NCBI Taxonomy" id="57705"/>
    <lineage>
        <taxon>Archaea</taxon>
        <taxon>Methanobacteriati</taxon>
        <taxon>Methanobacteriota</taxon>
        <taxon>Stenosarchaea group</taxon>
        <taxon>Halobacteria</taxon>
        <taxon>Halobacteriales</taxon>
        <taxon>Haloarculaceae</taxon>
        <taxon>Halomicrobium</taxon>
    </lineage>
</organism>
<protein>
    <submittedName>
        <fullName evidence="3">Redoxin domain-containing protein</fullName>
    </submittedName>
</protein>
<comment type="caution">
    <text evidence="3">The sequence shown here is derived from an EMBL/GenBank/DDBJ whole genome shotgun (WGS) entry which is preliminary data.</text>
</comment>
<dbReference type="InterPro" id="IPR000866">
    <property type="entry name" value="AhpC/TSA"/>
</dbReference>
<dbReference type="GO" id="GO:0016491">
    <property type="term" value="F:oxidoreductase activity"/>
    <property type="evidence" value="ECO:0007669"/>
    <property type="project" value="InterPro"/>
</dbReference>
<feature type="region of interest" description="Disordered" evidence="1">
    <location>
        <begin position="163"/>
        <end position="190"/>
    </location>
</feature>
<evidence type="ECO:0000259" key="2">
    <source>
        <dbReference type="Pfam" id="PF00578"/>
    </source>
</evidence>
<sequence length="190" mass="21028">MNKRRVGRDESIAFTLPDASVGGEECRSETLAREHERVLVVLLRSHYCPLSREIVQSLRDEYGAFASRSTAVVAVLPDTVERGAVWQRRYELPFSVLADPGESSDDEAASSSPSFGTFEPYARYLQSLPGGALFRTDGDELRLIETVGSDGRQSFPEVEALLSEIESHDRGETRQRAGPRADTYALTDTD</sequence>
<feature type="compositionally biased region" description="Basic and acidic residues" evidence="1">
    <location>
        <begin position="165"/>
        <end position="175"/>
    </location>
</feature>
<reference evidence="3" key="1">
    <citation type="submission" date="2019-12" db="EMBL/GenBank/DDBJ databases">
        <title>Whole-genome sequence of Halomicrobium mukohataei pws1.</title>
        <authorList>
            <person name="Verma D.K."/>
            <person name="Gopal K."/>
            <person name="Prasad E.S."/>
        </authorList>
    </citation>
    <scope>NUCLEOTIDE SEQUENCE</scope>
    <source>
        <strain evidence="3">Pws1</strain>
    </source>
</reference>
<dbReference type="Gene3D" id="3.40.30.10">
    <property type="entry name" value="Glutaredoxin"/>
    <property type="match status" value="1"/>
</dbReference>
<accession>A0A847TT04</accession>
<dbReference type="EMBL" id="WOYG01000001">
    <property type="protein sequence ID" value="NLV09172.1"/>
    <property type="molecule type" value="Genomic_DNA"/>
</dbReference>